<dbReference type="InterPro" id="IPR019276">
    <property type="entry name" value="DUF2303"/>
</dbReference>
<dbReference type="EMBL" id="JAAAML010000003">
    <property type="protein sequence ID" value="MCO6410062.1"/>
    <property type="molecule type" value="Genomic_DNA"/>
</dbReference>
<proteinExistence type="predicted"/>
<reference evidence="1 2" key="1">
    <citation type="submission" date="2020-01" db="EMBL/GenBank/DDBJ databases">
        <title>Genomes of bacteria type strains.</title>
        <authorList>
            <person name="Chen J."/>
            <person name="Zhu S."/>
            <person name="Yang J."/>
        </authorList>
    </citation>
    <scope>NUCLEOTIDE SEQUENCE [LARGE SCALE GENOMIC DNA]</scope>
    <source>
        <strain evidence="1 2">DSM 16655</strain>
    </source>
</reference>
<comment type="caution">
    <text evidence="1">The sequence shown here is derived from an EMBL/GenBank/DDBJ whole genome shotgun (WGS) entry which is preliminary data.</text>
</comment>
<organism evidence="1 2">
    <name type="scientific">Hoeflea alexandrii</name>
    <dbReference type="NCBI Taxonomy" id="288436"/>
    <lineage>
        <taxon>Bacteria</taxon>
        <taxon>Pseudomonadati</taxon>
        <taxon>Pseudomonadota</taxon>
        <taxon>Alphaproteobacteria</taxon>
        <taxon>Hyphomicrobiales</taxon>
        <taxon>Rhizobiaceae</taxon>
        <taxon>Hoeflea</taxon>
    </lineage>
</organism>
<evidence type="ECO:0000313" key="2">
    <source>
        <dbReference type="Proteomes" id="UP001320715"/>
    </source>
</evidence>
<sequence length="312" mass="34491">MVKTDSIAGEPASQPDQVAAIAKLAREAAGVDIIELKIAARGLPESVPIARLYGESPEFDSLKRLAEEWRLHPERKTGTAQVDTLTSFIDLTNRHKTADSAIFANTDWKAPALTAVIDYHAVEGTDAQWLKHRVHYAFPLSEQWKTWVSTNGKPMAQADFAQFIEDNIADLSSPEALEVTDYEAKFATKIATPSELVALSRGLAVRVESKVASNVVLQSGEGQIVWDEAHQGADGKSLKVPGLFMLSIPLFHMGETQRVPVRLRYRIREGSTIWFYQIYRPDVAVTERVTEDYEDAMSQTGLPGFIGKPEPA</sequence>
<dbReference type="Pfam" id="PF10065">
    <property type="entry name" value="DUF2303"/>
    <property type="match status" value="1"/>
</dbReference>
<keyword evidence="2" id="KW-1185">Reference proteome</keyword>
<name>A0ABT1CV49_9HYPH</name>
<dbReference type="RefSeq" id="WP_252916779.1">
    <property type="nucleotide sequence ID" value="NZ_JAAAML010000003.1"/>
</dbReference>
<accession>A0ABT1CV49</accession>
<dbReference type="Proteomes" id="UP001320715">
    <property type="component" value="Unassembled WGS sequence"/>
</dbReference>
<gene>
    <name evidence="1" type="ORF">GTW23_17900</name>
</gene>
<evidence type="ECO:0000313" key="1">
    <source>
        <dbReference type="EMBL" id="MCO6410062.1"/>
    </source>
</evidence>
<protein>
    <submittedName>
        <fullName evidence="1">DUF2303 family protein</fullName>
    </submittedName>
</protein>